<name>A0ABR6XHI6_9BURK</name>
<organism evidence="2 3">
    <name type="scientific">Undibacterium aquatile</name>
    <dbReference type="NCBI Taxonomy" id="1537398"/>
    <lineage>
        <taxon>Bacteria</taxon>
        <taxon>Pseudomonadati</taxon>
        <taxon>Pseudomonadota</taxon>
        <taxon>Betaproteobacteria</taxon>
        <taxon>Burkholderiales</taxon>
        <taxon>Oxalobacteraceae</taxon>
        <taxon>Undibacterium</taxon>
    </lineage>
</organism>
<proteinExistence type="predicted"/>
<keyword evidence="1" id="KW-1133">Transmembrane helix</keyword>
<keyword evidence="1" id="KW-0812">Transmembrane</keyword>
<reference evidence="2 3" key="1">
    <citation type="submission" date="2020-08" db="EMBL/GenBank/DDBJ databases">
        <title>Novel species isolated from subtropical streams in China.</title>
        <authorList>
            <person name="Lu H."/>
        </authorList>
    </citation>
    <scope>NUCLEOTIDE SEQUENCE [LARGE SCALE GENOMIC DNA]</scope>
    <source>
        <strain evidence="2 3">CCTCC AB 2015119</strain>
    </source>
</reference>
<keyword evidence="3" id="KW-1185">Reference proteome</keyword>
<sequence length="45" mass="5076">MLPKEKERPPADDGRPKFGRLLLVLFAAVMLIVLITLATEAYYTN</sequence>
<gene>
    <name evidence="2" type="ORF">H8K26_12195</name>
</gene>
<comment type="caution">
    <text evidence="2">The sequence shown here is derived from an EMBL/GenBank/DDBJ whole genome shotgun (WGS) entry which is preliminary data.</text>
</comment>
<keyword evidence="1" id="KW-0472">Membrane</keyword>
<accession>A0ABR6XHI6</accession>
<protein>
    <submittedName>
        <fullName evidence="2">Uncharacterized protein</fullName>
    </submittedName>
</protein>
<evidence type="ECO:0000313" key="3">
    <source>
        <dbReference type="Proteomes" id="UP000637632"/>
    </source>
</evidence>
<feature type="transmembrane region" description="Helical" evidence="1">
    <location>
        <begin position="21"/>
        <end position="43"/>
    </location>
</feature>
<dbReference type="RefSeq" id="WP_190479870.1">
    <property type="nucleotide sequence ID" value="NZ_JACOFT010000004.1"/>
</dbReference>
<evidence type="ECO:0000256" key="1">
    <source>
        <dbReference type="SAM" id="Phobius"/>
    </source>
</evidence>
<evidence type="ECO:0000313" key="2">
    <source>
        <dbReference type="EMBL" id="MBC3812205.1"/>
    </source>
</evidence>
<dbReference type="Proteomes" id="UP000637632">
    <property type="component" value="Unassembled WGS sequence"/>
</dbReference>
<dbReference type="EMBL" id="JACOFT010000004">
    <property type="protein sequence ID" value="MBC3812205.1"/>
    <property type="molecule type" value="Genomic_DNA"/>
</dbReference>